<dbReference type="AlphaFoldDB" id="A0A9B2ML57"/>
<evidence type="ECO:0000313" key="3">
    <source>
        <dbReference type="Proteomes" id="UP000835206"/>
    </source>
</evidence>
<gene>
    <name evidence="4" type="primary">LOC105665659</name>
</gene>
<dbReference type="GeneID" id="105665659"/>
<dbReference type="PANTHER" id="PTHR31840:SF1">
    <property type="entry name" value="COILED-COIL DOMAIN-CONTAINING PROTEIN 97"/>
    <property type="match status" value="1"/>
</dbReference>
<proteinExistence type="predicted"/>
<feature type="compositionally biased region" description="Acidic residues" evidence="1">
    <location>
        <begin position="206"/>
        <end position="225"/>
    </location>
</feature>
<organism evidence="3 4">
    <name type="scientific">Bombus terrestris</name>
    <name type="common">Buff-tailed bumblebee</name>
    <name type="synonym">Apis terrestris</name>
    <dbReference type="NCBI Taxonomy" id="30195"/>
    <lineage>
        <taxon>Eukaryota</taxon>
        <taxon>Metazoa</taxon>
        <taxon>Ecdysozoa</taxon>
        <taxon>Arthropoda</taxon>
        <taxon>Hexapoda</taxon>
        <taxon>Insecta</taxon>
        <taxon>Pterygota</taxon>
        <taxon>Neoptera</taxon>
        <taxon>Endopterygota</taxon>
        <taxon>Hymenoptera</taxon>
        <taxon>Apocrita</taxon>
        <taxon>Aculeata</taxon>
        <taxon>Apoidea</taxon>
        <taxon>Anthophila</taxon>
        <taxon>Apidae</taxon>
        <taxon>Bombus</taxon>
        <taxon>Bombus</taxon>
    </lineage>
</organism>
<dbReference type="Pfam" id="PF09747">
    <property type="entry name" value="CCD97-like_C"/>
    <property type="match status" value="1"/>
</dbReference>
<dbReference type="OrthoDB" id="333176at2759"/>
<accession>A0A9B2ML57</accession>
<evidence type="ECO:0000313" key="4">
    <source>
        <dbReference type="RefSeq" id="XP_012163277.2"/>
    </source>
</evidence>
<dbReference type="PANTHER" id="PTHR31840">
    <property type="entry name" value="COILED-COIL DOMAIN-CONTAINING PROTEIN 97"/>
    <property type="match status" value="1"/>
</dbReference>
<feature type="domain" description="CCD97-like C-terminal" evidence="2">
    <location>
        <begin position="130"/>
        <end position="318"/>
    </location>
</feature>
<feature type="region of interest" description="Disordered" evidence="1">
    <location>
        <begin position="1"/>
        <end position="27"/>
    </location>
</feature>
<name>A0A9B2ML57_BOMTE</name>
<dbReference type="RefSeq" id="XP_012163277.2">
    <property type="nucleotide sequence ID" value="XM_012307887.3"/>
</dbReference>
<dbReference type="Proteomes" id="UP000835206">
    <property type="component" value="Chromosome 4"/>
</dbReference>
<keyword evidence="3" id="KW-1185">Reference proteome</keyword>
<dbReference type="InterPro" id="IPR018613">
    <property type="entry name" value="Ccdc97-like"/>
</dbReference>
<reference evidence="4" key="1">
    <citation type="submission" date="2025-08" db="UniProtKB">
        <authorList>
            <consortium name="RefSeq"/>
        </authorList>
    </citation>
    <scope>IDENTIFICATION</scope>
</reference>
<evidence type="ECO:0000259" key="2">
    <source>
        <dbReference type="Pfam" id="PF09747"/>
    </source>
</evidence>
<protein>
    <submittedName>
        <fullName evidence="4">Coiled-coil domain-containing protein 97</fullName>
    </submittedName>
</protein>
<feature type="region of interest" description="Disordered" evidence="1">
    <location>
        <begin position="204"/>
        <end position="234"/>
    </location>
</feature>
<evidence type="ECO:0000256" key="1">
    <source>
        <dbReference type="SAM" id="MobiDB-lite"/>
    </source>
</evidence>
<sequence length="367" mass="43884">MNKQEDTQNNAPHMTVDYKNNENGSQQTSLNEVDKNLKEELLHHIAKSKAIFKSQQKDDPDLTFKEKLIIARNILKKSYCLFLSKFGHYMKKEHLKFFENCKDEDYEVAYHCNRLQRYFNNSKRQTDVRNRRYQALKTLIEEGEYFSETEMMKRNPLLYEHLIGQYMTEEQKKLRDNIDTKNITFVNLLMENIERDNLKMKQKLQEEEEQNVLEENDTDEEQEDIYDSKDNEERTTYWGKTSSLENEIKNKNEAVKEPHCISKSEKQVLKEEFVTNMYQSFLDGKDLDFDYSTVDDNEAYDNIDIRTQDEEDKYFDSESPETIGPIEDINETETEDELDIYMKSLKEQVATDRLPLDNLVYDKYSQM</sequence>
<dbReference type="InterPro" id="IPR040233">
    <property type="entry name" value="CCD97-like_C"/>
</dbReference>
<dbReference type="KEGG" id="bter:105665659"/>